<protein>
    <recommendedName>
        <fullName evidence="3">proline--tRNA ligase</fullName>
        <ecNumber evidence="3">6.1.1.15</ecNumber>
    </recommendedName>
    <alternativeName>
        <fullName evidence="10">Prolyl-tRNA synthetase</fullName>
    </alternativeName>
</protein>
<dbReference type="FunCoup" id="A0A1J7J3U1">
    <property type="interactions" value="397"/>
</dbReference>
<dbReference type="InterPro" id="IPR002316">
    <property type="entry name" value="Pro-tRNA-ligase_IIa"/>
</dbReference>
<dbReference type="InterPro" id="IPR045864">
    <property type="entry name" value="aa-tRNA-synth_II/BPL/LPL"/>
</dbReference>
<keyword evidence="7" id="KW-0648">Protein biosynthesis</keyword>
<keyword evidence="12" id="KW-0175">Coiled coil</keyword>
<dbReference type="EC" id="6.1.1.15" evidence="3"/>
<dbReference type="PRINTS" id="PR01046">
    <property type="entry name" value="TRNASYNTHPRO"/>
</dbReference>
<dbReference type="STRING" id="1408157.A0A1J7J3U1"/>
<comment type="catalytic activity">
    <reaction evidence="11">
        <text>tRNA(Pro) + L-proline + ATP = L-prolyl-tRNA(Pro) + AMP + diphosphate</text>
        <dbReference type="Rhea" id="RHEA:14305"/>
        <dbReference type="Rhea" id="RHEA-COMP:9700"/>
        <dbReference type="Rhea" id="RHEA-COMP:9702"/>
        <dbReference type="ChEBI" id="CHEBI:30616"/>
        <dbReference type="ChEBI" id="CHEBI:33019"/>
        <dbReference type="ChEBI" id="CHEBI:60039"/>
        <dbReference type="ChEBI" id="CHEBI:78442"/>
        <dbReference type="ChEBI" id="CHEBI:78532"/>
        <dbReference type="ChEBI" id="CHEBI:456215"/>
        <dbReference type="EC" id="6.1.1.15"/>
    </reaction>
</comment>
<evidence type="ECO:0000256" key="6">
    <source>
        <dbReference type="ARBA" id="ARBA00022840"/>
    </source>
</evidence>
<keyword evidence="8" id="KW-0030">Aminoacyl-tRNA synthetase</keyword>
<dbReference type="GO" id="GO:0004827">
    <property type="term" value="F:proline-tRNA ligase activity"/>
    <property type="evidence" value="ECO:0007669"/>
    <property type="project" value="UniProtKB-EC"/>
</dbReference>
<evidence type="ECO:0000256" key="3">
    <source>
        <dbReference type="ARBA" id="ARBA00012831"/>
    </source>
</evidence>
<dbReference type="FunFam" id="1.10.287.370:FF:000004">
    <property type="entry name" value="Probable prefoldin subunit 5"/>
    <property type="match status" value="1"/>
</dbReference>
<dbReference type="PANTHER" id="PTHR42753:SF2">
    <property type="entry name" value="PROLINE--TRNA LIGASE"/>
    <property type="match status" value="1"/>
</dbReference>
<dbReference type="GO" id="GO:0005524">
    <property type="term" value="F:ATP binding"/>
    <property type="evidence" value="ECO:0007669"/>
    <property type="project" value="UniProtKB-KW"/>
</dbReference>
<feature type="domain" description="Aminoacyl-transfer RNA synthetases class-II family profile" evidence="13">
    <location>
        <begin position="23"/>
        <end position="433"/>
    </location>
</feature>
<comment type="similarity">
    <text evidence="2">Belongs to the prefoldin subunit alpha family.</text>
</comment>
<dbReference type="PANTHER" id="PTHR42753">
    <property type="entry name" value="MITOCHONDRIAL RIBOSOME PROTEIN L39/PROLYL-TRNA LIGASE FAMILY MEMBER"/>
    <property type="match status" value="1"/>
</dbReference>
<evidence type="ECO:0000256" key="11">
    <source>
        <dbReference type="ARBA" id="ARBA00047671"/>
    </source>
</evidence>
<dbReference type="HAMAP" id="MF_00308">
    <property type="entry name" value="PfdA"/>
    <property type="match status" value="1"/>
</dbReference>
<evidence type="ECO:0000256" key="1">
    <source>
        <dbReference type="ARBA" id="ARBA00008226"/>
    </source>
</evidence>
<dbReference type="GO" id="GO:0005739">
    <property type="term" value="C:mitochondrion"/>
    <property type="evidence" value="ECO:0007669"/>
    <property type="project" value="TreeGrafter"/>
</dbReference>
<evidence type="ECO:0000259" key="13">
    <source>
        <dbReference type="PROSITE" id="PS50862"/>
    </source>
</evidence>
<keyword evidence="4" id="KW-0436">Ligase</keyword>
<feature type="coiled-coil region" evidence="12">
    <location>
        <begin position="606"/>
        <end position="633"/>
    </location>
</feature>
<keyword evidence="5" id="KW-0547">Nucleotide-binding</keyword>
<evidence type="ECO:0000256" key="2">
    <source>
        <dbReference type="ARBA" id="ARBA00010048"/>
    </source>
</evidence>
<evidence type="ECO:0000256" key="10">
    <source>
        <dbReference type="ARBA" id="ARBA00029731"/>
    </source>
</evidence>
<dbReference type="SUPFAM" id="SSF55681">
    <property type="entry name" value="Class II aaRS and biotin synthetases"/>
    <property type="match status" value="1"/>
</dbReference>
<evidence type="ECO:0000256" key="7">
    <source>
        <dbReference type="ARBA" id="ARBA00022917"/>
    </source>
</evidence>
<evidence type="ECO:0000313" key="14">
    <source>
        <dbReference type="EMBL" id="OIW34462.1"/>
    </source>
</evidence>
<dbReference type="OrthoDB" id="10267474at2759"/>
<dbReference type="InterPro" id="IPR004127">
    <property type="entry name" value="Prefoldin_subunit_alpha"/>
</dbReference>
<dbReference type="NCBIfam" id="TIGR00293">
    <property type="entry name" value="prefoldin subunit alpha"/>
    <property type="match status" value="1"/>
</dbReference>
<dbReference type="InterPro" id="IPR002314">
    <property type="entry name" value="aa-tRNA-synt_IIb"/>
</dbReference>
<dbReference type="GO" id="GO:0006433">
    <property type="term" value="P:prolyl-tRNA aminoacylation"/>
    <property type="evidence" value="ECO:0007669"/>
    <property type="project" value="InterPro"/>
</dbReference>
<dbReference type="GO" id="GO:0006457">
    <property type="term" value="P:protein folding"/>
    <property type="evidence" value="ECO:0007669"/>
    <property type="project" value="InterPro"/>
</dbReference>
<keyword evidence="9" id="KW-0143">Chaperone</keyword>
<gene>
    <name evidence="14" type="ORF">CONLIGDRAFT_650913</name>
</gene>
<evidence type="ECO:0000256" key="12">
    <source>
        <dbReference type="SAM" id="Coils"/>
    </source>
</evidence>
<dbReference type="SUPFAM" id="SSF46579">
    <property type="entry name" value="Prefoldin"/>
    <property type="match status" value="1"/>
</dbReference>
<dbReference type="InParanoid" id="A0A1J7J3U1"/>
<dbReference type="InterPro" id="IPR006195">
    <property type="entry name" value="aa-tRNA-synth_II"/>
</dbReference>
<dbReference type="SUPFAM" id="SSF52954">
    <property type="entry name" value="Class II aaRS ABD-related"/>
    <property type="match status" value="1"/>
</dbReference>
<dbReference type="Pfam" id="PF02996">
    <property type="entry name" value="Prefoldin"/>
    <property type="match status" value="1"/>
</dbReference>
<evidence type="ECO:0000256" key="4">
    <source>
        <dbReference type="ARBA" id="ARBA00022598"/>
    </source>
</evidence>
<sequence length="647" mass="71641">MWSPSGSLAPAKDDGIFQMLPLGLRVQDKIEKLIDKHMQSLGASKLALSSLSAQSLWEKSGRLANGVSELFRLTDRKDKGFLLCPTHEEEITSLVARNVTSYRDTPLKLYQITRKYRDELRPRHGLLRGREFMMKDLYTFDVSVKAALESYEQVQVAYRNLFEELKLPILVAKASSGDMGGDLSHEYHLPTSLGEDNVVSCTSCDYVANEELAEVRAADPSAPEEKHIQWSRITEDRKTLVIVWYPESAKGAVNEHAVKALVPDLDTSITDPSEYQKSAEKGSLKVINLFDGSLRHLTTFLEEDGLAVQAAELEMKANPEFQSIEYVSKDKEGKPLSLLGVATGSPCPKCSDGTLKVQEAIELGHTFHLGTRYSEPLDARVEVPKAVLDGPSSSTDKQSEMVPLQMGCHGIGVTRLIGAVADHLHDDKGLNWPRKIAPYEVVVLMNGVKVKPELVGGADEVFDRLADHAELNGLQLDAVLDDRELSLGWKMNDADLALTVLQVNLDSLSAQQLSQVKKQLDEEVEHLTNSFTQLHAAQQKFKECLRCVKAQTPSSGDKKDILVPLTNSLYVKGQLADPDRVIVDVGTGFYVEKDTKSAADFYDDKVKLLASNISDLEQIVQQKTNNLRVVEEVLRQKVLASPQPQKA</sequence>
<dbReference type="CDD" id="cd23157">
    <property type="entry name" value="Prefoldin_5"/>
    <property type="match status" value="1"/>
</dbReference>
<dbReference type="InterPro" id="IPR011599">
    <property type="entry name" value="PFD_alpha_archaea"/>
</dbReference>
<dbReference type="Gene3D" id="3.30.930.10">
    <property type="entry name" value="Bira Bifunctional Protein, Domain 2"/>
    <property type="match status" value="2"/>
</dbReference>
<name>A0A1J7J3U1_9PEZI</name>
<dbReference type="EMBL" id="KV875093">
    <property type="protein sequence ID" value="OIW34462.1"/>
    <property type="molecule type" value="Genomic_DNA"/>
</dbReference>
<dbReference type="InterPro" id="IPR050062">
    <property type="entry name" value="Pro-tRNA_synthetase"/>
</dbReference>
<dbReference type="PROSITE" id="PS50862">
    <property type="entry name" value="AA_TRNA_LIGASE_II"/>
    <property type="match status" value="1"/>
</dbReference>
<evidence type="ECO:0000256" key="9">
    <source>
        <dbReference type="ARBA" id="ARBA00023186"/>
    </source>
</evidence>
<proteinExistence type="inferred from homology"/>
<dbReference type="InterPro" id="IPR009053">
    <property type="entry name" value="Prefoldin"/>
</dbReference>
<dbReference type="Proteomes" id="UP000182658">
    <property type="component" value="Unassembled WGS sequence"/>
</dbReference>
<reference evidence="14 15" key="1">
    <citation type="submission" date="2016-10" db="EMBL/GenBank/DDBJ databases">
        <title>Draft genome sequence of Coniochaeta ligniaria NRRL30616, a lignocellulolytic fungus for bioabatement of inhibitors in plant biomass hydrolysates.</title>
        <authorList>
            <consortium name="DOE Joint Genome Institute"/>
            <person name="Jimenez D.J."/>
            <person name="Hector R.E."/>
            <person name="Riley R."/>
            <person name="Sun H."/>
            <person name="Grigoriev I.V."/>
            <person name="Van Elsas J.D."/>
            <person name="Nichols N.N."/>
        </authorList>
    </citation>
    <scope>NUCLEOTIDE SEQUENCE [LARGE SCALE GENOMIC DNA]</scope>
    <source>
        <strain evidence="14 15">NRRL 30616</strain>
    </source>
</reference>
<keyword evidence="15" id="KW-1185">Reference proteome</keyword>
<comment type="similarity">
    <text evidence="1">Belongs to the class-II aminoacyl-tRNA synthetase family.</text>
</comment>
<dbReference type="Pfam" id="PF00587">
    <property type="entry name" value="tRNA-synt_2b"/>
    <property type="match status" value="1"/>
</dbReference>
<dbReference type="GO" id="GO:0016272">
    <property type="term" value="C:prefoldin complex"/>
    <property type="evidence" value="ECO:0007669"/>
    <property type="project" value="InterPro"/>
</dbReference>
<evidence type="ECO:0000256" key="5">
    <source>
        <dbReference type="ARBA" id="ARBA00022741"/>
    </source>
</evidence>
<dbReference type="Gene3D" id="1.10.287.370">
    <property type="match status" value="1"/>
</dbReference>
<evidence type="ECO:0000313" key="15">
    <source>
        <dbReference type="Proteomes" id="UP000182658"/>
    </source>
</evidence>
<organism evidence="14 15">
    <name type="scientific">Coniochaeta ligniaria NRRL 30616</name>
    <dbReference type="NCBI Taxonomy" id="1408157"/>
    <lineage>
        <taxon>Eukaryota</taxon>
        <taxon>Fungi</taxon>
        <taxon>Dikarya</taxon>
        <taxon>Ascomycota</taxon>
        <taxon>Pezizomycotina</taxon>
        <taxon>Sordariomycetes</taxon>
        <taxon>Sordariomycetidae</taxon>
        <taxon>Coniochaetales</taxon>
        <taxon>Coniochaetaceae</taxon>
        <taxon>Coniochaeta</taxon>
    </lineage>
</organism>
<keyword evidence="6" id="KW-0067">ATP-binding</keyword>
<dbReference type="GO" id="GO:0051082">
    <property type="term" value="F:unfolded protein binding"/>
    <property type="evidence" value="ECO:0007669"/>
    <property type="project" value="InterPro"/>
</dbReference>
<dbReference type="AlphaFoldDB" id="A0A1J7J3U1"/>
<evidence type="ECO:0000256" key="8">
    <source>
        <dbReference type="ARBA" id="ARBA00023146"/>
    </source>
</evidence>
<accession>A0A1J7J3U1</accession>